<dbReference type="GO" id="GO:0004672">
    <property type="term" value="F:protein kinase activity"/>
    <property type="evidence" value="ECO:0007669"/>
    <property type="project" value="InterPro"/>
</dbReference>
<dbReference type="PANTHER" id="PTHR45890:SF1">
    <property type="entry name" value="AARF DOMAIN CONTAINING KINASE 2"/>
    <property type="match status" value="1"/>
</dbReference>
<comment type="caution">
    <text evidence="2">The sequence shown here is derived from an EMBL/GenBank/DDBJ whole genome shotgun (WGS) entry which is preliminary data.</text>
</comment>
<evidence type="ECO:0000259" key="1">
    <source>
        <dbReference type="PROSITE" id="PS50011"/>
    </source>
</evidence>
<dbReference type="PANTHER" id="PTHR45890">
    <property type="entry name" value="AARF DOMAIN CONTAINING KINASE 2 (PREDICTED)"/>
    <property type="match status" value="1"/>
</dbReference>
<protein>
    <recommendedName>
        <fullName evidence="1">Protein kinase domain-containing protein</fullName>
    </recommendedName>
</protein>
<dbReference type="SUPFAM" id="SSF56112">
    <property type="entry name" value="Protein kinase-like (PK-like)"/>
    <property type="match status" value="1"/>
</dbReference>
<evidence type="ECO:0000313" key="3">
    <source>
        <dbReference type="Proteomes" id="UP000789595"/>
    </source>
</evidence>
<dbReference type="InterPro" id="IPR011009">
    <property type="entry name" value="Kinase-like_dom_sf"/>
</dbReference>
<gene>
    <name evidence="2" type="ORF">PECAL_5P03180</name>
</gene>
<proteinExistence type="predicted"/>
<dbReference type="OrthoDB" id="427480at2759"/>
<name>A0A8J2X284_9STRA</name>
<evidence type="ECO:0000313" key="2">
    <source>
        <dbReference type="EMBL" id="CAH0375775.1"/>
    </source>
</evidence>
<dbReference type="Proteomes" id="UP000789595">
    <property type="component" value="Unassembled WGS sequence"/>
</dbReference>
<dbReference type="AlphaFoldDB" id="A0A8J2X284"/>
<dbReference type="SMART" id="SM00220">
    <property type="entry name" value="S_TKc"/>
    <property type="match status" value="1"/>
</dbReference>
<dbReference type="EMBL" id="CAKKNE010000005">
    <property type="protein sequence ID" value="CAH0375775.1"/>
    <property type="molecule type" value="Genomic_DNA"/>
</dbReference>
<dbReference type="GO" id="GO:0005524">
    <property type="term" value="F:ATP binding"/>
    <property type="evidence" value="ECO:0007669"/>
    <property type="project" value="InterPro"/>
</dbReference>
<organism evidence="2 3">
    <name type="scientific">Pelagomonas calceolata</name>
    <dbReference type="NCBI Taxonomy" id="35677"/>
    <lineage>
        <taxon>Eukaryota</taxon>
        <taxon>Sar</taxon>
        <taxon>Stramenopiles</taxon>
        <taxon>Ochrophyta</taxon>
        <taxon>Pelagophyceae</taxon>
        <taxon>Pelagomonadales</taxon>
        <taxon>Pelagomonadaceae</taxon>
        <taxon>Pelagomonas</taxon>
    </lineage>
</organism>
<dbReference type="Pfam" id="PF03109">
    <property type="entry name" value="ABC1"/>
    <property type="match status" value="1"/>
</dbReference>
<accession>A0A8J2X284</accession>
<dbReference type="Gene3D" id="1.10.510.10">
    <property type="entry name" value="Transferase(Phosphotransferase) domain 1"/>
    <property type="match status" value="1"/>
</dbReference>
<feature type="domain" description="Protein kinase" evidence="1">
    <location>
        <begin position="196"/>
        <end position="541"/>
    </location>
</feature>
<dbReference type="PROSITE" id="PS50011">
    <property type="entry name" value="PROTEIN_KINASE_DOM"/>
    <property type="match status" value="1"/>
</dbReference>
<reference evidence="2" key="1">
    <citation type="submission" date="2021-11" db="EMBL/GenBank/DDBJ databases">
        <authorList>
            <consortium name="Genoscope - CEA"/>
            <person name="William W."/>
        </authorList>
    </citation>
    <scope>NUCLEOTIDE SEQUENCE</scope>
</reference>
<sequence>MLARAATRRAALSLRQNRRPLQHLASAARRTSVAAPRAALAAGAPLTLAFAATTYARAEATHDAAIEAARIRAQRLADAAERAAQLRQTPSRWRLLRRAMNLSLRATPLIVGRLTADVSRMLGIRAVDDLWWSWCLREVERAGPTFIKLCQWAASRDDLFPVQATRRFARLHDRVEPHSYEQTQLSVSKAFGDQDLTIGPILGSGCVAQVHRGTLHGRDVAVKVVHPGVRELVDCDMCLLRGIGSIVEYWAPSLKYLAVRGTLQRFEKVMRAQLDLRTEAANLEKLHLLFAQDENVVIPRPVLEVNGVDGAQRDVLVEDFVEGTPVLKYAANKSIEEKELLATHGARTVLKMVLHHNFVHGDLHPGNVLVEESTGRLAILDAGICVEIPTETHKTMVRVLRAMLEYRGDDAARLLLENNGGSDDSQDQLQREEAFVDGFAKFVESTRTQPIFDSMASYVGDVCALAVNNRVALDASFVAVALAVKVVEGLVVDLQPDFPFVEIAVPMFLKESCMRASREEAGRMSAYMNGLLTGLRNEESQ</sequence>
<keyword evidence="3" id="KW-1185">Reference proteome</keyword>
<dbReference type="InterPro" id="IPR000719">
    <property type="entry name" value="Prot_kinase_dom"/>
</dbReference>
<dbReference type="Gene3D" id="3.30.200.20">
    <property type="entry name" value="Phosphorylase Kinase, domain 1"/>
    <property type="match status" value="1"/>
</dbReference>
<dbReference type="InterPro" id="IPR052402">
    <property type="entry name" value="ADCK_kinase"/>
</dbReference>
<dbReference type="InterPro" id="IPR004147">
    <property type="entry name" value="ABC1_dom"/>
</dbReference>